<dbReference type="Gene3D" id="3.40.50.1240">
    <property type="entry name" value="Phosphoglycerate mutase-like"/>
    <property type="match status" value="1"/>
</dbReference>
<dbReference type="EMBL" id="CAIX01000009">
    <property type="protein sequence ID" value="CCI40449.1"/>
    <property type="molecule type" value="Genomic_DNA"/>
</dbReference>
<evidence type="ECO:0000256" key="4">
    <source>
        <dbReference type="ARBA" id="ARBA00013040"/>
    </source>
</evidence>
<keyword evidence="6" id="KW-1003">Cell membrane</keyword>
<feature type="disulfide bond" evidence="16">
    <location>
        <begin position="69"/>
        <end position="410"/>
    </location>
</feature>
<dbReference type="CDD" id="cd07061">
    <property type="entry name" value="HP_HAP_like"/>
    <property type="match status" value="1"/>
</dbReference>
<feature type="disulfide bond" evidence="16">
    <location>
        <begin position="444"/>
        <end position="450"/>
    </location>
</feature>
<keyword evidence="10" id="KW-0325">Glycoprotein</keyword>
<accession>A0A024G125</accession>
<comment type="catalytic activity">
    <reaction evidence="15">
        <text>(2R)-2,3-bisphosphoglycerate + H2O = (2R)-2-phosphoglycerate + phosphate</text>
        <dbReference type="Rhea" id="RHEA:27381"/>
        <dbReference type="ChEBI" id="CHEBI:15377"/>
        <dbReference type="ChEBI" id="CHEBI:43474"/>
        <dbReference type="ChEBI" id="CHEBI:58248"/>
        <dbReference type="ChEBI" id="CHEBI:58289"/>
        <dbReference type="EC" id="3.1.3.80"/>
    </reaction>
    <physiologicalReaction direction="left-to-right" evidence="15">
        <dbReference type="Rhea" id="RHEA:27382"/>
    </physiologicalReaction>
</comment>
<feature type="signal peptide" evidence="17">
    <location>
        <begin position="1"/>
        <end position="17"/>
    </location>
</feature>
<evidence type="ECO:0000256" key="6">
    <source>
        <dbReference type="ARBA" id="ARBA00022475"/>
    </source>
</evidence>
<evidence type="ECO:0000256" key="8">
    <source>
        <dbReference type="ARBA" id="ARBA00022801"/>
    </source>
</evidence>
<evidence type="ECO:0000313" key="18">
    <source>
        <dbReference type="EMBL" id="CCI40449.1"/>
    </source>
</evidence>
<dbReference type="GO" id="GO:0052745">
    <property type="term" value="F:inositol phosphate phosphatase activity"/>
    <property type="evidence" value="ECO:0007669"/>
    <property type="project" value="TreeGrafter"/>
</dbReference>
<proteinExistence type="inferred from homology"/>
<evidence type="ECO:0000256" key="10">
    <source>
        <dbReference type="ARBA" id="ARBA00023180"/>
    </source>
</evidence>
<evidence type="ECO:0000256" key="12">
    <source>
        <dbReference type="ARBA" id="ARBA00043668"/>
    </source>
</evidence>
<evidence type="ECO:0000256" key="2">
    <source>
        <dbReference type="ARBA" id="ARBA00008422"/>
    </source>
</evidence>
<dbReference type="STRING" id="65357.A0A024G125"/>
<dbReference type="EC" id="3.1.3.80" evidence="3"/>
<dbReference type="EC" id="3.1.3.62" evidence="4"/>
<sequence length="480" mass="54856">MKYIVLLSVWLTPILWCDQEGMQRWDDTDFQHLLKTRMSTKSQYPTPSDEEFAALIAEDITINTQSDQCKVIHTNFVIRHGTRFPTKKVIKKISNLYNLLAQIKQSDQSSSLNAFDWLLSWNPPYNTENEGSLAPAGEMEMKALGGRIRDRFYNGNVPTASDNKHFTFEHTWKIRTAQSAKAFASGLCDEQQDDIEYRSNAAGEDMVLRFYDNCPALDAQLAADTSPSRHYEEYRHSDQMQKNLKHFQNLFGPQGNQLTQSHLEAAYDACAFDVALLGECSHWCQIFRSDGPELLLSMDYFKDLKHFYRKSYGTPLAYEIASPLLRQMIVEMRNRTLGKSQVGGSFKFAHAETILPLAALMDISYSDRHKTNTQSHIVSTTPLEVAETRQFKGSLLAPFSANIGFVLYECTPLAGGQKEGDQVIEKSYKVKTLYNERVVRFSACEMQDLCSIEQLETLFNRWIYEFDSSQVCEVPVSNQM</sequence>
<dbReference type="InParanoid" id="A0A024G125"/>
<comment type="catalytic activity">
    <reaction evidence="12">
        <text>1D-myo-inositol 1,2,5,6-tetrakisphosphate + H2O = 1D-myo-inositol 1,2,6-trisphosphate + phosphate</text>
        <dbReference type="Rhea" id="RHEA:77119"/>
        <dbReference type="ChEBI" id="CHEBI:15377"/>
        <dbReference type="ChEBI" id="CHEBI:43474"/>
        <dbReference type="ChEBI" id="CHEBI:195535"/>
        <dbReference type="ChEBI" id="CHEBI:195537"/>
        <dbReference type="EC" id="3.1.3.62"/>
    </reaction>
    <physiologicalReaction direction="left-to-right" evidence="12">
        <dbReference type="Rhea" id="RHEA:77120"/>
    </physiologicalReaction>
</comment>
<keyword evidence="8" id="KW-0378">Hydrolase</keyword>
<dbReference type="GO" id="GO:0005886">
    <property type="term" value="C:plasma membrane"/>
    <property type="evidence" value="ECO:0007669"/>
    <property type="project" value="UniProtKB-SubCell"/>
</dbReference>
<dbReference type="OrthoDB" id="6509975at2759"/>
<dbReference type="Proteomes" id="UP000053237">
    <property type="component" value="Unassembled WGS sequence"/>
</dbReference>
<comment type="subcellular location">
    <subcellularLocation>
        <location evidence="1">Cell membrane</location>
    </subcellularLocation>
</comment>
<evidence type="ECO:0000256" key="17">
    <source>
        <dbReference type="SAM" id="SignalP"/>
    </source>
</evidence>
<dbReference type="PANTHER" id="PTHR20963">
    <property type="entry name" value="MULTIPLE INOSITOL POLYPHOSPHATE PHOSPHATASE-RELATED"/>
    <property type="match status" value="1"/>
</dbReference>
<feature type="disulfide bond" evidence="16">
    <location>
        <begin position="270"/>
        <end position="284"/>
    </location>
</feature>
<dbReference type="Pfam" id="PF00328">
    <property type="entry name" value="His_Phos_2"/>
    <property type="match status" value="1"/>
</dbReference>
<evidence type="ECO:0000256" key="1">
    <source>
        <dbReference type="ARBA" id="ARBA00004236"/>
    </source>
</evidence>
<dbReference type="PIRSF" id="PIRSF000894">
    <property type="entry name" value="Acid_phosphatase"/>
    <property type="match status" value="1"/>
</dbReference>
<comment type="caution">
    <text evidence="18">The sequence shown here is derived from an EMBL/GenBank/DDBJ whole genome shotgun (WGS) entry which is preliminary data.</text>
</comment>
<dbReference type="GO" id="GO:0034417">
    <property type="term" value="F:bisphosphoglycerate 3-phosphatase activity"/>
    <property type="evidence" value="ECO:0007669"/>
    <property type="project" value="UniProtKB-EC"/>
</dbReference>
<dbReference type="AlphaFoldDB" id="A0A024G125"/>
<keyword evidence="19" id="KW-1185">Reference proteome</keyword>
<gene>
    <name evidence="18" type="ORF">BN9_012330</name>
</gene>
<evidence type="ECO:0000256" key="13">
    <source>
        <dbReference type="ARBA" id="ARBA00043671"/>
    </source>
</evidence>
<keyword evidence="16" id="KW-1015">Disulfide bond</keyword>
<keyword evidence="9" id="KW-0472">Membrane</keyword>
<feature type="chain" id="PRO_5001529178" description="Multiple inositol polyphosphate phosphatase 1" evidence="17">
    <location>
        <begin position="18"/>
        <end position="480"/>
    </location>
</feature>
<comment type="catalytic activity">
    <reaction evidence="13">
        <text>1D-myo-inositol 1,2,4,5,6-pentakisphosphate + H2O = 1D-myo-inositol 1,2,5,6-tetrakisphosphate + phosphate</text>
        <dbReference type="Rhea" id="RHEA:77115"/>
        <dbReference type="ChEBI" id="CHEBI:15377"/>
        <dbReference type="ChEBI" id="CHEBI:43474"/>
        <dbReference type="ChEBI" id="CHEBI:57798"/>
        <dbReference type="ChEBI" id="CHEBI:195535"/>
        <dbReference type="EC" id="3.1.3.62"/>
    </reaction>
    <physiologicalReaction direction="left-to-right" evidence="13">
        <dbReference type="Rhea" id="RHEA:77116"/>
    </physiologicalReaction>
</comment>
<organism evidence="18 19">
    <name type="scientific">Albugo candida</name>
    <dbReference type="NCBI Taxonomy" id="65357"/>
    <lineage>
        <taxon>Eukaryota</taxon>
        <taxon>Sar</taxon>
        <taxon>Stramenopiles</taxon>
        <taxon>Oomycota</taxon>
        <taxon>Peronosporomycetes</taxon>
        <taxon>Albuginales</taxon>
        <taxon>Albuginaceae</taxon>
        <taxon>Albugo</taxon>
    </lineage>
</organism>
<dbReference type="PANTHER" id="PTHR20963:SF8">
    <property type="entry name" value="MULTIPLE INOSITOL POLYPHOSPHATE PHOSPHATASE 1"/>
    <property type="match status" value="1"/>
</dbReference>
<comment type="similarity">
    <text evidence="2">Belongs to the histidine acid phosphatase family. MINPP1 subfamily.</text>
</comment>
<evidence type="ECO:0000256" key="16">
    <source>
        <dbReference type="PIRSR" id="PIRSR000894-2"/>
    </source>
</evidence>
<dbReference type="SUPFAM" id="SSF53254">
    <property type="entry name" value="Phosphoglycerate mutase-like"/>
    <property type="match status" value="1"/>
</dbReference>
<keyword evidence="7 17" id="KW-0732">Signal</keyword>
<evidence type="ECO:0000256" key="9">
    <source>
        <dbReference type="ARBA" id="ARBA00023136"/>
    </source>
</evidence>
<dbReference type="InterPro" id="IPR016274">
    <property type="entry name" value="Histidine_acid_Pase_euk"/>
</dbReference>
<evidence type="ECO:0000256" key="5">
    <source>
        <dbReference type="ARBA" id="ARBA00018097"/>
    </source>
</evidence>
<dbReference type="GO" id="GO:0003993">
    <property type="term" value="F:acid phosphatase activity"/>
    <property type="evidence" value="ECO:0007669"/>
    <property type="project" value="TreeGrafter"/>
</dbReference>
<evidence type="ECO:0000256" key="11">
    <source>
        <dbReference type="ARBA" id="ARBA00031642"/>
    </source>
</evidence>
<protein>
    <recommendedName>
        <fullName evidence="5">Multiple inositol polyphosphate phosphatase 1</fullName>
        <ecNumber evidence="4">3.1.3.62</ecNumber>
        <ecNumber evidence="3">3.1.3.80</ecNumber>
    </recommendedName>
    <alternativeName>
        <fullName evidence="11">2,3-bisphosphoglycerate 3-phosphatase</fullName>
    </alternativeName>
</protein>
<comment type="catalytic activity">
    <reaction evidence="14">
        <text>1D-myo-inositol hexakisphosphate + H2O = 1D-myo-inositol 1,2,4,5,6-pentakisphosphate + phosphate</text>
        <dbReference type="Rhea" id="RHEA:16989"/>
        <dbReference type="ChEBI" id="CHEBI:15377"/>
        <dbReference type="ChEBI" id="CHEBI:43474"/>
        <dbReference type="ChEBI" id="CHEBI:57798"/>
        <dbReference type="ChEBI" id="CHEBI:58130"/>
        <dbReference type="EC" id="3.1.3.62"/>
    </reaction>
    <physiologicalReaction direction="left-to-right" evidence="14">
        <dbReference type="Rhea" id="RHEA:16990"/>
    </physiologicalReaction>
</comment>
<evidence type="ECO:0000256" key="14">
    <source>
        <dbReference type="ARBA" id="ARBA00043691"/>
    </source>
</evidence>
<evidence type="ECO:0000256" key="15">
    <source>
        <dbReference type="ARBA" id="ARBA00043832"/>
    </source>
</evidence>
<evidence type="ECO:0000313" key="19">
    <source>
        <dbReference type="Proteomes" id="UP000053237"/>
    </source>
</evidence>
<reference evidence="18 19" key="1">
    <citation type="submission" date="2012-05" db="EMBL/GenBank/DDBJ databases">
        <title>Recombination and specialization in a pathogen metapopulation.</title>
        <authorList>
            <person name="Gardiner A."/>
            <person name="Kemen E."/>
            <person name="Schultz-Larsen T."/>
            <person name="MacLean D."/>
            <person name="Van Oosterhout C."/>
            <person name="Jones J.D.G."/>
        </authorList>
    </citation>
    <scope>NUCLEOTIDE SEQUENCE [LARGE SCALE GENOMIC DNA]</scope>
    <source>
        <strain evidence="18 19">Ac Nc2</strain>
    </source>
</reference>
<evidence type="ECO:0000256" key="7">
    <source>
        <dbReference type="ARBA" id="ARBA00022729"/>
    </source>
</evidence>
<dbReference type="InterPro" id="IPR029033">
    <property type="entry name" value="His_PPase_superfam"/>
</dbReference>
<name>A0A024G125_9STRA</name>
<evidence type="ECO:0000256" key="3">
    <source>
        <dbReference type="ARBA" id="ARBA00012976"/>
    </source>
</evidence>
<dbReference type="InterPro" id="IPR000560">
    <property type="entry name" value="His_Pase_clade-2"/>
</dbReference>